<evidence type="ECO:0000259" key="1">
    <source>
        <dbReference type="SMART" id="SM00470"/>
    </source>
</evidence>
<dbReference type="SUPFAM" id="SSF110849">
    <property type="entry name" value="ParB/Sulfiredoxin"/>
    <property type="match status" value="1"/>
</dbReference>
<feature type="domain" description="ParB-like N-terminal" evidence="1">
    <location>
        <begin position="8"/>
        <end position="91"/>
    </location>
</feature>
<accession>A0A542Z939</accession>
<keyword evidence="3" id="KW-1185">Reference proteome</keyword>
<comment type="caution">
    <text evidence="2">The sequence shown here is derived from an EMBL/GenBank/DDBJ whole genome shotgun (WGS) entry which is preliminary data.</text>
</comment>
<reference evidence="2 3" key="1">
    <citation type="submission" date="2019-06" db="EMBL/GenBank/DDBJ databases">
        <title>Sequencing the genomes of 1000 actinobacteria strains.</title>
        <authorList>
            <person name="Klenk H.-P."/>
        </authorList>
    </citation>
    <scope>NUCLEOTIDE SEQUENCE [LARGE SCALE GENOMIC DNA]</scope>
    <source>
        <strain evidence="2 3">DSM 18082</strain>
    </source>
</reference>
<proteinExistence type="predicted"/>
<organism evidence="2 3">
    <name type="scientific">Oryzihumus leptocrescens</name>
    <dbReference type="NCBI Taxonomy" id="297536"/>
    <lineage>
        <taxon>Bacteria</taxon>
        <taxon>Bacillati</taxon>
        <taxon>Actinomycetota</taxon>
        <taxon>Actinomycetes</taxon>
        <taxon>Micrococcales</taxon>
        <taxon>Intrasporangiaceae</taxon>
        <taxon>Oryzihumus</taxon>
    </lineage>
</organism>
<protein>
    <submittedName>
        <fullName evidence="2">ParB-like nuclease family protein</fullName>
    </submittedName>
</protein>
<dbReference type="Gene3D" id="3.90.1530.10">
    <property type="entry name" value="Conserved hypothetical protein from pyrococcus furiosus pfu- 392566-001, ParB domain"/>
    <property type="match status" value="1"/>
</dbReference>
<dbReference type="AlphaFoldDB" id="A0A542Z939"/>
<dbReference type="RefSeq" id="WP_185746248.1">
    <property type="nucleotide sequence ID" value="NZ_BAAAKX010000008.1"/>
</dbReference>
<dbReference type="SMART" id="SM00470">
    <property type="entry name" value="ParB"/>
    <property type="match status" value="1"/>
</dbReference>
<sequence>MPHEPTLAHLDPTQLLLHEEVEPARIEQLVAVLAAERRQREPVLVTPTPHGMFLLDGAHRTTALRRLGVPRIAALVVPAAEALALTGWTHAVAEQGAQARLAELADRSAARPGPVVASIRTTGREAGVHADDDSPAALMAAFRLVAACYQAGPYARLTEPLPPEPDRTEVVWQVPDLATIVTIAATVGVLPAGVTRFRAATPPLTVDVGFEELGAPASLSS</sequence>
<dbReference type="Proteomes" id="UP000319514">
    <property type="component" value="Unassembled WGS sequence"/>
</dbReference>
<evidence type="ECO:0000313" key="2">
    <source>
        <dbReference type="EMBL" id="TQL56812.1"/>
    </source>
</evidence>
<dbReference type="EMBL" id="VFOQ01000002">
    <property type="protein sequence ID" value="TQL56812.1"/>
    <property type="molecule type" value="Genomic_DNA"/>
</dbReference>
<name>A0A542Z939_9MICO</name>
<evidence type="ECO:0000313" key="3">
    <source>
        <dbReference type="Proteomes" id="UP000319514"/>
    </source>
</evidence>
<gene>
    <name evidence="2" type="ORF">FB474_3573</name>
</gene>
<dbReference type="InterPro" id="IPR003115">
    <property type="entry name" value="ParB_N"/>
</dbReference>
<dbReference type="InterPro" id="IPR036086">
    <property type="entry name" value="ParB/Sulfiredoxin_sf"/>
</dbReference>